<reference evidence="2" key="2">
    <citation type="submission" date="2007-03" db="EMBL/GenBank/DDBJ databases">
        <authorList>
            <consortium name="The International Medicago Genome Annotation Group"/>
        </authorList>
    </citation>
    <scope>NUCLEOTIDE SEQUENCE</scope>
</reference>
<evidence type="ECO:0000256" key="1">
    <source>
        <dbReference type="SAM" id="MobiDB-lite"/>
    </source>
</evidence>
<protein>
    <submittedName>
        <fullName evidence="2">Uncharacterized protein</fullName>
    </submittedName>
</protein>
<proteinExistence type="predicted"/>
<gene>
    <name evidence="2" type="ORF">MtrDRAFT_AC154867g11v2</name>
</gene>
<evidence type="ECO:0000313" key="2">
    <source>
        <dbReference type="EMBL" id="ABN08052.1"/>
    </source>
</evidence>
<sequence>MKVACNVYGHHWKVIMRPRPGYGDCKTAKLLVEMRKSQLKAGIDNHSTPQPSRKKSS</sequence>
<name>A2Q352_MEDTR</name>
<dbReference type="EMBL" id="AC154867">
    <property type="protein sequence ID" value="ABN08052.1"/>
    <property type="molecule type" value="Genomic_DNA"/>
</dbReference>
<dbReference type="AlphaFoldDB" id="A2Q352"/>
<reference evidence="2" key="1">
    <citation type="submission" date="2004-12" db="EMBL/GenBank/DDBJ databases">
        <authorList>
            <person name="Town C.D."/>
        </authorList>
    </citation>
    <scope>NUCLEOTIDE SEQUENCE</scope>
</reference>
<accession>A2Q352</accession>
<feature type="region of interest" description="Disordered" evidence="1">
    <location>
        <begin position="38"/>
        <end position="57"/>
    </location>
</feature>
<organism evidence="2">
    <name type="scientific">Medicago truncatula</name>
    <name type="common">Barrel medic</name>
    <name type="synonym">Medicago tribuloides</name>
    <dbReference type="NCBI Taxonomy" id="3880"/>
    <lineage>
        <taxon>Eukaryota</taxon>
        <taxon>Viridiplantae</taxon>
        <taxon>Streptophyta</taxon>
        <taxon>Embryophyta</taxon>
        <taxon>Tracheophyta</taxon>
        <taxon>Spermatophyta</taxon>
        <taxon>Magnoliopsida</taxon>
        <taxon>eudicotyledons</taxon>
        <taxon>Gunneridae</taxon>
        <taxon>Pentapetalae</taxon>
        <taxon>rosids</taxon>
        <taxon>fabids</taxon>
        <taxon>Fabales</taxon>
        <taxon>Fabaceae</taxon>
        <taxon>Papilionoideae</taxon>
        <taxon>50 kb inversion clade</taxon>
        <taxon>NPAAA clade</taxon>
        <taxon>Hologalegina</taxon>
        <taxon>IRL clade</taxon>
        <taxon>Trifolieae</taxon>
        <taxon>Medicago</taxon>
    </lineage>
</organism>